<evidence type="ECO:0000256" key="4">
    <source>
        <dbReference type="ARBA" id="ARBA00023163"/>
    </source>
</evidence>
<reference evidence="6 7" key="1">
    <citation type="submission" date="2023-07" db="EMBL/GenBank/DDBJ databases">
        <title>Sorghum-associated microbial communities from plants grown in Nebraska, USA.</title>
        <authorList>
            <person name="Schachtman D."/>
        </authorList>
    </citation>
    <scope>NUCLEOTIDE SEQUENCE [LARGE SCALE GENOMIC DNA]</scope>
    <source>
        <strain evidence="6 7">BE314</strain>
    </source>
</reference>
<dbReference type="InterPro" id="IPR036388">
    <property type="entry name" value="WH-like_DNA-bd_sf"/>
</dbReference>
<keyword evidence="2" id="KW-0805">Transcription regulation</keyword>
<comment type="similarity">
    <text evidence="1">Belongs to the LysR transcriptional regulatory family.</text>
</comment>
<evidence type="ECO:0000259" key="5">
    <source>
        <dbReference type="PROSITE" id="PS50931"/>
    </source>
</evidence>
<gene>
    <name evidence="6" type="ORF">J2X20_001573</name>
</gene>
<comment type="caution">
    <text evidence="6">The sequence shown here is derived from an EMBL/GenBank/DDBJ whole genome shotgun (WGS) entry which is preliminary data.</text>
</comment>
<accession>A0ABU1YJB5</accession>
<dbReference type="SUPFAM" id="SSF53850">
    <property type="entry name" value="Periplasmic binding protein-like II"/>
    <property type="match status" value="1"/>
</dbReference>
<dbReference type="InterPro" id="IPR000847">
    <property type="entry name" value="LysR_HTH_N"/>
</dbReference>
<dbReference type="RefSeq" id="WP_310263169.1">
    <property type="nucleotide sequence ID" value="NZ_JAVDXU010000001.1"/>
</dbReference>
<keyword evidence="7" id="KW-1185">Reference proteome</keyword>
<name>A0ABU1YJB5_ROSSA</name>
<sequence>MAKPFASLSGLLDFEAAARHGGFRAAAVELHKTPAALSQQIKLLERSLGLALFVRHARHVAVTPAGRALAVNVTRMLGELREQVQALRETQDPHTVRVSGTHSLTMKFLVPRLHAFTAAHPAVDVRVEASDQMADLAGGGCDIALRYQALDAMEGPPLYAEQQVVVYSPALLAKPLPLAGLLRQPLLHEEGGLDAWHRLLAREGLAARRHLDFSRAYSHGGLLVQAATAGLGVGLVPFALAAEDLAQGRLVRADCPPLASAYGYRLLRGSARSDAPAVDAFEAWIRAEFGRLTPAAPARTRGR</sequence>
<organism evidence="6 7">
    <name type="scientific">Roseateles saccharophilus</name>
    <name type="common">Pseudomonas saccharophila</name>
    <dbReference type="NCBI Taxonomy" id="304"/>
    <lineage>
        <taxon>Bacteria</taxon>
        <taxon>Pseudomonadati</taxon>
        <taxon>Pseudomonadota</taxon>
        <taxon>Betaproteobacteria</taxon>
        <taxon>Burkholderiales</taxon>
        <taxon>Sphaerotilaceae</taxon>
        <taxon>Roseateles</taxon>
    </lineage>
</organism>
<protein>
    <submittedName>
        <fullName evidence="6">LysR family glycine cleavage system transcriptional activator</fullName>
    </submittedName>
</protein>
<dbReference type="Pfam" id="PF00126">
    <property type="entry name" value="HTH_1"/>
    <property type="match status" value="1"/>
</dbReference>
<proteinExistence type="inferred from homology"/>
<keyword evidence="4" id="KW-0804">Transcription</keyword>
<dbReference type="InterPro" id="IPR036390">
    <property type="entry name" value="WH_DNA-bd_sf"/>
</dbReference>
<dbReference type="PANTHER" id="PTHR30537">
    <property type="entry name" value="HTH-TYPE TRANSCRIPTIONAL REGULATOR"/>
    <property type="match status" value="1"/>
</dbReference>
<dbReference type="Gene3D" id="3.40.190.10">
    <property type="entry name" value="Periplasmic binding protein-like II"/>
    <property type="match status" value="2"/>
</dbReference>
<evidence type="ECO:0000256" key="2">
    <source>
        <dbReference type="ARBA" id="ARBA00023015"/>
    </source>
</evidence>
<dbReference type="SUPFAM" id="SSF46785">
    <property type="entry name" value="Winged helix' DNA-binding domain"/>
    <property type="match status" value="1"/>
</dbReference>
<dbReference type="InterPro" id="IPR005119">
    <property type="entry name" value="LysR_subst-bd"/>
</dbReference>
<dbReference type="Pfam" id="PF03466">
    <property type="entry name" value="LysR_substrate"/>
    <property type="match status" value="1"/>
</dbReference>
<evidence type="ECO:0000256" key="1">
    <source>
        <dbReference type="ARBA" id="ARBA00009437"/>
    </source>
</evidence>
<evidence type="ECO:0000313" key="6">
    <source>
        <dbReference type="EMBL" id="MDR7268944.1"/>
    </source>
</evidence>
<dbReference type="EMBL" id="JAVDXU010000001">
    <property type="protein sequence ID" value="MDR7268944.1"/>
    <property type="molecule type" value="Genomic_DNA"/>
</dbReference>
<dbReference type="PRINTS" id="PR00039">
    <property type="entry name" value="HTHLYSR"/>
</dbReference>
<evidence type="ECO:0000313" key="7">
    <source>
        <dbReference type="Proteomes" id="UP001180453"/>
    </source>
</evidence>
<feature type="domain" description="HTH lysR-type" evidence="5">
    <location>
        <begin position="14"/>
        <end position="63"/>
    </location>
</feature>
<evidence type="ECO:0000256" key="3">
    <source>
        <dbReference type="ARBA" id="ARBA00023125"/>
    </source>
</evidence>
<dbReference type="PROSITE" id="PS50931">
    <property type="entry name" value="HTH_LYSR"/>
    <property type="match status" value="1"/>
</dbReference>
<dbReference type="PANTHER" id="PTHR30537:SF5">
    <property type="entry name" value="HTH-TYPE TRANSCRIPTIONAL ACTIVATOR TTDR-RELATED"/>
    <property type="match status" value="1"/>
</dbReference>
<keyword evidence="3" id="KW-0238">DNA-binding</keyword>
<dbReference type="Gene3D" id="1.10.10.10">
    <property type="entry name" value="Winged helix-like DNA-binding domain superfamily/Winged helix DNA-binding domain"/>
    <property type="match status" value="1"/>
</dbReference>
<dbReference type="Proteomes" id="UP001180453">
    <property type="component" value="Unassembled WGS sequence"/>
</dbReference>
<dbReference type="InterPro" id="IPR058163">
    <property type="entry name" value="LysR-type_TF_proteobact-type"/>
</dbReference>